<dbReference type="Gene3D" id="3.60.15.10">
    <property type="entry name" value="Ribonuclease Z/Hydroxyacylglutathione hydrolase-like"/>
    <property type="match status" value="1"/>
</dbReference>
<dbReference type="GO" id="GO:0004527">
    <property type="term" value="F:exonuclease activity"/>
    <property type="evidence" value="ECO:0007669"/>
    <property type="project" value="UniProtKB-KW"/>
</dbReference>
<keyword evidence="2" id="KW-0378">Hydrolase</keyword>
<dbReference type="PANTHER" id="PTHR11203">
    <property type="entry name" value="CLEAVAGE AND POLYADENYLATION SPECIFICITY FACTOR FAMILY MEMBER"/>
    <property type="match status" value="1"/>
</dbReference>
<dbReference type="EMBL" id="JABEMD010000027">
    <property type="protein sequence ID" value="NNH12354.1"/>
    <property type="molecule type" value="Genomic_DNA"/>
</dbReference>
<proteinExistence type="predicted"/>
<dbReference type="InterPro" id="IPR026360">
    <property type="entry name" value="Xnuc_lig_assoc"/>
</dbReference>
<feature type="region of interest" description="Disordered" evidence="1">
    <location>
        <begin position="329"/>
        <end position="400"/>
    </location>
</feature>
<evidence type="ECO:0000313" key="3">
    <source>
        <dbReference type="Proteomes" id="UP000542973"/>
    </source>
</evidence>
<dbReference type="InterPro" id="IPR050698">
    <property type="entry name" value="MBL"/>
</dbReference>
<dbReference type="InterPro" id="IPR036866">
    <property type="entry name" value="RibonucZ/Hydroxyglut_hydro"/>
</dbReference>
<dbReference type="GO" id="GO:0016874">
    <property type="term" value="F:ligase activity"/>
    <property type="evidence" value="ECO:0007669"/>
    <property type="project" value="UniProtKB-KW"/>
</dbReference>
<feature type="compositionally biased region" description="Acidic residues" evidence="1">
    <location>
        <begin position="330"/>
        <end position="342"/>
    </location>
</feature>
<dbReference type="EC" id="3.1.-.-" evidence="2"/>
<evidence type="ECO:0000313" key="2">
    <source>
        <dbReference type="EMBL" id="NNH12354.1"/>
    </source>
</evidence>
<dbReference type="PANTHER" id="PTHR11203:SF49">
    <property type="entry name" value="BLL1145 PROTEIN"/>
    <property type="match status" value="1"/>
</dbReference>
<reference evidence="2 3" key="1">
    <citation type="submission" date="2020-05" db="EMBL/GenBank/DDBJ databases">
        <title>MicrobeNet Type strains.</title>
        <authorList>
            <person name="Nicholson A.C."/>
        </authorList>
    </citation>
    <scope>NUCLEOTIDE SEQUENCE [LARGE SCALE GENOMIC DNA]</scope>
    <source>
        <strain evidence="2 3">ATCC 700815</strain>
    </source>
</reference>
<evidence type="ECO:0000256" key="1">
    <source>
        <dbReference type="SAM" id="MobiDB-lite"/>
    </source>
</evidence>
<dbReference type="NCBIfam" id="TIGR04122">
    <property type="entry name" value="Xnuc_lig_assoc"/>
    <property type="match status" value="1"/>
</dbReference>
<comment type="caution">
    <text evidence="2">The sequence shown here is derived from an EMBL/GenBank/DDBJ whole genome shotgun (WGS) entry which is preliminary data.</text>
</comment>
<dbReference type="GO" id="GO:0004521">
    <property type="term" value="F:RNA endonuclease activity"/>
    <property type="evidence" value="ECO:0007669"/>
    <property type="project" value="TreeGrafter"/>
</dbReference>
<keyword evidence="2" id="KW-0269">Exonuclease</keyword>
<accession>A0A849BE02</accession>
<dbReference type="AlphaFoldDB" id="A0A849BE02"/>
<protein>
    <submittedName>
        <fullName evidence="2">Ligase-associated DNA damage response exonuclease</fullName>
        <ecNumber evidence="2">3.1.-.-</ecNumber>
    </submittedName>
</protein>
<sequence>MDLVVARPEGLYCPPGDFHIDPWRPVARAVITHAHSDHARAGSGHYLCAAPGRGVLLSRLPDIHLDSLGYGQAIVHNGVRISLHPAGHVLGSAQVRLEYRGQVWVASGDYKLAHDGTCAPFEPVRCDNFITESTFGLPIYRWQSQAELMAQILSWWRANAEQGRASVLYCYAFGKAQRILHGLMTQAGEAGLPGPIVEHGAMTALNRAYAAAGVALPATMHASELPARSPLLRQALVIAPPSAQRSPWLRRFGDASQAFASGWMRIRGTRRRRGVDRGFVISDHADWPGLHAAIEATGAQRVFVTHGYVHAMVRYLCESGLQAQGFETQYGDEEDHDRDEPDGAAGASGQGGATGQAAEAANGEMEPNADANADENADANADGKAGGKAGAVSAGTREAS</sequence>
<keyword evidence="2" id="KW-0436">Ligase</keyword>
<feature type="compositionally biased region" description="Low complexity" evidence="1">
    <location>
        <begin position="355"/>
        <end position="371"/>
    </location>
</feature>
<gene>
    <name evidence="2" type="ORF">HLB16_15895</name>
</gene>
<dbReference type="RefSeq" id="WP_082371793.1">
    <property type="nucleotide sequence ID" value="NZ_BAAAEB010000025.1"/>
</dbReference>
<organism evidence="2 3">
    <name type="scientific">Cupriavidus gilardii</name>
    <dbReference type="NCBI Taxonomy" id="82541"/>
    <lineage>
        <taxon>Bacteria</taxon>
        <taxon>Pseudomonadati</taxon>
        <taxon>Pseudomonadota</taxon>
        <taxon>Betaproteobacteria</taxon>
        <taxon>Burkholderiales</taxon>
        <taxon>Burkholderiaceae</taxon>
        <taxon>Cupriavidus</taxon>
    </lineage>
</organism>
<dbReference type="Proteomes" id="UP000542973">
    <property type="component" value="Unassembled WGS sequence"/>
</dbReference>
<name>A0A849BE02_9BURK</name>
<keyword evidence="2" id="KW-0540">Nuclease</keyword>
<dbReference type="SUPFAM" id="SSF56281">
    <property type="entry name" value="Metallo-hydrolase/oxidoreductase"/>
    <property type="match status" value="1"/>
</dbReference>